<dbReference type="RefSeq" id="WP_188973951.1">
    <property type="nucleotide sequence ID" value="NZ_BMKW01000039.1"/>
</dbReference>
<keyword evidence="2" id="KW-1185">Reference proteome</keyword>
<proteinExistence type="predicted"/>
<dbReference type="SUPFAM" id="SSF109709">
    <property type="entry name" value="KorB DNA-binding domain-like"/>
    <property type="match status" value="1"/>
</dbReference>
<dbReference type="AlphaFoldDB" id="A0A917P1I0"/>
<protein>
    <recommendedName>
        <fullName evidence="3">Bacteriophage-related protein</fullName>
    </recommendedName>
</protein>
<evidence type="ECO:0000313" key="2">
    <source>
        <dbReference type="Proteomes" id="UP000661507"/>
    </source>
</evidence>
<comment type="caution">
    <text evidence="1">The sequence shown here is derived from an EMBL/GenBank/DDBJ whole genome shotgun (WGS) entry which is preliminary data.</text>
</comment>
<name>A0A917P1I0_9PROT</name>
<organism evidence="1 2">
    <name type="scientific">Neoroseomonas lacus</name>
    <dbReference type="NCBI Taxonomy" id="287609"/>
    <lineage>
        <taxon>Bacteria</taxon>
        <taxon>Pseudomonadati</taxon>
        <taxon>Pseudomonadota</taxon>
        <taxon>Alphaproteobacteria</taxon>
        <taxon>Acetobacterales</taxon>
        <taxon>Acetobacteraceae</taxon>
        <taxon>Neoroseomonas</taxon>
    </lineage>
</organism>
<reference evidence="1" key="2">
    <citation type="submission" date="2020-09" db="EMBL/GenBank/DDBJ databases">
        <authorList>
            <person name="Sun Q."/>
            <person name="Zhou Y."/>
        </authorList>
    </citation>
    <scope>NUCLEOTIDE SEQUENCE</scope>
    <source>
        <strain evidence="1">CGMCC 1.3617</strain>
    </source>
</reference>
<evidence type="ECO:0008006" key="3">
    <source>
        <dbReference type="Google" id="ProtNLM"/>
    </source>
</evidence>
<sequence>MTAATSITVRVPLKVRRRRGRKTVLTPVREGDEATIPTRADPALVKALGRAFRYQRLLDEGRYASITEMAEAERIERGYLGSLLRLTLLAPAMVEELMEGRTGSAPSLPRLLQPLPEVWEHQLEALGR</sequence>
<dbReference type="EMBL" id="BMKW01000039">
    <property type="protein sequence ID" value="GGJ45079.1"/>
    <property type="molecule type" value="Genomic_DNA"/>
</dbReference>
<dbReference type="Proteomes" id="UP000661507">
    <property type="component" value="Unassembled WGS sequence"/>
</dbReference>
<accession>A0A917P1I0</accession>
<reference evidence="1" key="1">
    <citation type="journal article" date="2014" name="Int. J. Syst. Evol. Microbiol.">
        <title>Complete genome sequence of Corynebacterium casei LMG S-19264T (=DSM 44701T), isolated from a smear-ripened cheese.</title>
        <authorList>
            <consortium name="US DOE Joint Genome Institute (JGI-PGF)"/>
            <person name="Walter F."/>
            <person name="Albersmeier A."/>
            <person name="Kalinowski J."/>
            <person name="Ruckert C."/>
        </authorList>
    </citation>
    <scope>NUCLEOTIDE SEQUENCE</scope>
    <source>
        <strain evidence="1">CGMCC 1.3617</strain>
    </source>
</reference>
<gene>
    <name evidence="1" type="ORF">GCM10011320_60620</name>
</gene>
<evidence type="ECO:0000313" key="1">
    <source>
        <dbReference type="EMBL" id="GGJ45079.1"/>
    </source>
</evidence>